<dbReference type="Gene3D" id="3.30.60.190">
    <property type="match status" value="1"/>
</dbReference>
<dbReference type="InterPro" id="IPR007529">
    <property type="entry name" value="Znf_HIT"/>
</dbReference>
<keyword evidence="1" id="KW-0863">Zinc-finger</keyword>
<keyword evidence="5" id="KW-1185">Reference proteome</keyword>
<dbReference type="InterPro" id="IPR039646">
    <property type="entry name" value="ZNHIT2"/>
</dbReference>
<accession>B4LWJ9</accession>
<dbReference type="FunCoup" id="B4LWJ9">
    <property type="interactions" value="250"/>
</dbReference>
<dbReference type="KEGG" id="dvi:6629740"/>
<dbReference type="STRING" id="7244.B4LWJ9"/>
<dbReference type="PANTHER" id="PTHR15555">
    <property type="entry name" value="ZINC FINGER HIT DOMAIN CONTAINING PROTEIN 2 PROTEIN FON -RELATED"/>
    <property type="match status" value="1"/>
</dbReference>
<dbReference type="PROSITE" id="PS51083">
    <property type="entry name" value="ZF_HIT"/>
    <property type="match status" value="1"/>
</dbReference>
<keyword evidence="1" id="KW-0479">Metal-binding</keyword>
<dbReference type="CDD" id="cd23024">
    <property type="entry name" value="zf-HIT_ZNHIT2-3"/>
    <property type="match status" value="1"/>
</dbReference>
<dbReference type="GO" id="GO:0008270">
    <property type="term" value="F:zinc ion binding"/>
    <property type="evidence" value="ECO:0007669"/>
    <property type="project" value="UniProtKB-UniRule"/>
</dbReference>
<sequence length="410" mass="45836">MSTARLFCYHLVEDAFSMPEMSEEKCHFCHEAPFKYTCPKCNAIYCSVACYKSKEHLKCSEEFYKTCIQDELASAATTSESNKGMREIYDILKRMHKFDAGFKPEDFDADGLDSPLDSDDEAELDQDGEGVEGDDGTEYPTQEETDETVDIAERLKGIDINDADEVWSRLTMDEQQEFQKLIASGDIMKLMPDYKPWWCKPKNSKIVVMPSPTDVNVDMPQIQKNIPKFTDLCKTPSPCLHYNLWNILSAYACVSRFFGGEQRTSASEAVAHLVNLSATLKYGTNFEDAEDAIISVEMEACTTGNGSAGAAAVGSAGAGSNFLVESREQLQQDARQLMSTQQNKLAALSDVLQLLQQSKALSRRKNSEEAEFQKLFALASGSVELNRTKLSQLVKKIEFMLSYVAREQVL</sequence>
<dbReference type="Pfam" id="PF04438">
    <property type="entry name" value="zf-HIT"/>
    <property type="match status" value="1"/>
</dbReference>
<dbReference type="Proteomes" id="UP000008792">
    <property type="component" value="Unassembled WGS sequence"/>
</dbReference>
<keyword evidence="1" id="KW-0862">Zinc</keyword>
<dbReference type="SMR" id="B4LWJ9"/>
<feature type="domain" description="HIT-type" evidence="3">
    <location>
        <begin position="26"/>
        <end position="59"/>
    </location>
</feature>
<dbReference type="SUPFAM" id="SSF144232">
    <property type="entry name" value="HIT/MYND zinc finger-like"/>
    <property type="match status" value="1"/>
</dbReference>
<dbReference type="InParanoid" id="B4LWJ9"/>
<name>B4LWJ9_DROVI</name>
<dbReference type="OrthoDB" id="10005492at2759"/>
<organism evidence="4 5">
    <name type="scientific">Drosophila virilis</name>
    <name type="common">Fruit fly</name>
    <dbReference type="NCBI Taxonomy" id="7244"/>
    <lineage>
        <taxon>Eukaryota</taxon>
        <taxon>Metazoa</taxon>
        <taxon>Ecdysozoa</taxon>
        <taxon>Arthropoda</taxon>
        <taxon>Hexapoda</taxon>
        <taxon>Insecta</taxon>
        <taxon>Pterygota</taxon>
        <taxon>Neoptera</taxon>
        <taxon>Endopterygota</taxon>
        <taxon>Diptera</taxon>
        <taxon>Brachycera</taxon>
        <taxon>Muscomorpha</taxon>
        <taxon>Ephydroidea</taxon>
        <taxon>Drosophilidae</taxon>
        <taxon>Drosophila</taxon>
    </lineage>
</organism>
<gene>
    <name evidence="4" type="primary">Dvir\GJ22951</name>
    <name evidence="4" type="ORF">Dvir_GJ22951</name>
</gene>
<evidence type="ECO:0000256" key="2">
    <source>
        <dbReference type="SAM" id="MobiDB-lite"/>
    </source>
</evidence>
<dbReference type="PANTHER" id="PTHR15555:SF0">
    <property type="entry name" value="ZINC FINGER HIT DOMAIN-CONTAINING PROTEIN 2"/>
    <property type="match status" value="1"/>
</dbReference>
<proteinExistence type="predicted"/>
<feature type="region of interest" description="Disordered" evidence="2">
    <location>
        <begin position="109"/>
        <end position="146"/>
    </location>
</feature>
<dbReference type="EMBL" id="CH940650">
    <property type="protein sequence ID" value="EDW67664.2"/>
    <property type="molecule type" value="Genomic_DNA"/>
</dbReference>
<evidence type="ECO:0000313" key="5">
    <source>
        <dbReference type="Proteomes" id="UP000008792"/>
    </source>
</evidence>
<dbReference type="HOGENOM" id="CLU_039057_2_0_1"/>
<dbReference type="eggNOG" id="KOG4317">
    <property type="taxonomic scope" value="Eukaryota"/>
</dbReference>
<dbReference type="AlphaFoldDB" id="B4LWJ9"/>
<protein>
    <recommendedName>
        <fullName evidence="3">HIT-type domain-containing protein</fullName>
    </recommendedName>
</protein>
<evidence type="ECO:0000256" key="1">
    <source>
        <dbReference type="PROSITE-ProRule" id="PRU00453"/>
    </source>
</evidence>
<evidence type="ECO:0000313" key="4">
    <source>
        <dbReference type="EMBL" id="EDW67664.2"/>
    </source>
</evidence>
<reference evidence="4 5" key="1">
    <citation type="journal article" date="2007" name="Nature">
        <title>Evolution of genes and genomes on the Drosophila phylogeny.</title>
        <authorList>
            <consortium name="Drosophila 12 Genomes Consortium"/>
            <person name="Clark A.G."/>
            <person name="Eisen M.B."/>
            <person name="Smith D.R."/>
            <person name="Bergman C.M."/>
            <person name="Oliver B."/>
            <person name="Markow T.A."/>
            <person name="Kaufman T.C."/>
            <person name="Kellis M."/>
            <person name="Gelbart W."/>
            <person name="Iyer V.N."/>
            <person name="Pollard D.A."/>
            <person name="Sackton T.B."/>
            <person name="Larracuente A.M."/>
            <person name="Singh N.D."/>
            <person name="Abad J.P."/>
            <person name="Abt D.N."/>
            <person name="Adryan B."/>
            <person name="Aguade M."/>
            <person name="Akashi H."/>
            <person name="Anderson W.W."/>
            <person name="Aquadro C.F."/>
            <person name="Ardell D.H."/>
            <person name="Arguello R."/>
            <person name="Artieri C.G."/>
            <person name="Barbash D.A."/>
            <person name="Barker D."/>
            <person name="Barsanti P."/>
            <person name="Batterham P."/>
            <person name="Batzoglou S."/>
            <person name="Begun D."/>
            <person name="Bhutkar A."/>
            <person name="Blanco E."/>
            <person name="Bosak S.A."/>
            <person name="Bradley R.K."/>
            <person name="Brand A.D."/>
            <person name="Brent M.R."/>
            <person name="Brooks A.N."/>
            <person name="Brown R.H."/>
            <person name="Butlin R.K."/>
            <person name="Caggese C."/>
            <person name="Calvi B.R."/>
            <person name="Bernardo de Carvalho A."/>
            <person name="Caspi A."/>
            <person name="Castrezana S."/>
            <person name="Celniker S.E."/>
            <person name="Chang J.L."/>
            <person name="Chapple C."/>
            <person name="Chatterji S."/>
            <person name="Chinwalla A."/>
            <person name="Civetta A."/>
            <person name="Clifton S.W."/>
            <person name="Comeron J.M."/>
            <person name="Costello J.C."/>
            <person name="Coyne J.A."/>
            <person name="Daub J."/>
            <person name="David R.G."/>
            <person name="Delcher A.L."/>
            <person name="Delehaunty K."/>
            <person name="Do C.B."/>
            <person name="Ebling H."/>
            <person name="Edwards K."/>
            <person name="Eickbush T."/>
            <person name="Evans J.D."/>
            <person name="Filipski A."/>
            <person name="Findeiss S."/>
            <person name="Freyhult E."/>
            <person name="Fulton L."/>
            <person name="Fulton R."/>
            <person name="Garcia A.C."/>
            <person name="Gardiner A."/>
            <person name="Garfield D.A."/>
            <person name="Garvin B.E."/>
            <person name="Gibson G."/>
            <person name="Gilbert D."/>
            <person name="Gnerre S."/>
            <person name="Godfrey J."/>
            <person name="Good R."/>
            <person name="Gotea V."/>
            <person name="Gravely B."/>
            <person name="Greenberg A.J."/>
            <person name="Griffiths-Jones S."/>
            <person name="Gross S."/>
            <person name="Guigo R."/>
            <person name="Gustafson E.A."/>
            <person name="Haerty W."/>
            <person name="Hahn M.W."/>
            <person name="Halligan D.L."/>
            <person name="Halpern A.L."/>
            <person name="Halter G.M."/>
            <person name="Han M.V."/>
            <person name="Heger A."/>
            <person name="Hillier L."/>
            <person name="Hinrichs A.S."/>
            <person name="Holmes I."/>
            <person name="Hoskins R.A."/>
            <person name="Hubisz M.J."/>
            <person name="Hultmark D."/>
            <person name="Huntley M.A."/>
            <person name="Jaffe D.B."/>
            <person name="Jagadeeshan S."/>
            <person name="Jeck W.R."/>
            <person name="Johnson J."/>
            <person name="Jones C.D."/>
            <person name="Jordan W.C."/>
            <person name="Karpen G.H."/>
            <person name="Kataoka E."/>
            <person name="Keightley P.D."/>
            <person name="Kheradpour P."/>
            <person name="Kirkness E.F."/>
            <person name="Koerich L.B."/>
            <person name="Kristiansen K."/>
            <person name="Kudrna D."/>
            <person name="Kulathinal R.J."/>
            <person name="Kumar S."/>
            <person name="Kwok R."/>
            <person name="Lander E."/>
            <person name="Langley C.H."/>
            <person name="Lapoint R."/>
            <person name="Lazzaro B.P."/>
            <person name="Lee S.J."/>
            <person name="Levesque L."/>
            <person name="Li R."/>
            <person name="Lin C.F."/>
            <person name="Lin M.F."/>
            <person name="Lindblad-Toh K."/>
            <person name="Llopart A."/>
            <person name="Long M."/>
            <person name="Low L."/>
            <person name="Lozovsky E."/>
            <person name="Lu J."/>
            <person name="Luo M."/>
            <person name="Machado C.A."/>
            <person name="Makalowski W."/>
            <person name="Marzo M."/>
            <person name="Matsuda M."/>
            <person name="Matzkin L."/>
            <person name="McAllister B."/>
            <person name="McBride C.S."/>
            <person name="McKernan B."/>
            <person name="McKernan K."/>
            <person name="Mendez-Lago M."/>
            <person name="Minx P."/>
            <person name="Mollenhauer M.U."/>
            <person name="Montooth K."/>
            <person name="Mount S.M."/>
            <person name="Mu X."/>
            <person name="Myers E."/>
            <person name="Negre B."/>
            <person name="Newfeld S."/>
            <person name="Nielsen R."/>
            <person name="Noor M.A."/>
            <person name="O'Grady P."/>
            <person name="Pachter L."/>
            <person name="Papaceit M."/>
            <person name="Parisi M.J."/>
            <person name="Parisi M."/>
            <person name="Parts L."/>
            <person name="Pedersen J.S."/>
            <person name="Pesole G."/>
            <person name="Phillippy A.M."/>
            <person name="Ponting C.P."/>
            <person name="Pop M."/>
            <person name="Porcelli D."/>
            <person name="Powell J.R."/>
            <person name="Prohaska S."/>
            <person name="Pruitt K."/>
            <person name="Puig M."/>
            <person name="Quesneville H."/>
            <person name="Ram K.R."/>
            <person name="Rand D."/>
            <person name="Rasmussen M.D."/>
            <person name="Reed L.K."/>
            <person name="Reenan R."/>
            <person name="Reily A."/>
            <person name="Remington K.A."/>
            <person name="Rieger T.T."/>
            <person name="Ritchie M.G."/>
            <person name="Robin C."/>
            <person name="Rogers Y.H."/>
            <person name="Rohde C."/>
            <person name="Rozas J."/>
            <person name="Rubenfield M.J."/>
            <person name="Ruiz A."/>
            <person name="Russo S."/>
            <person name="Salzberg S.L."/>
            <person name="Sanchez-Gracia A."/>
            <person name="Saranga D.J."/>
            <person name="Sato H."/>
            <person name="Schaeffer S.W."/>
            <person name="Schatz M.C."/>
            <person name="Schlenke T."/>
            <person name="Schwartz R."/>
            <person name="Segarra C."/>
            <person name="Singh R.S."/>
            <person name="Sirot L."/>
            <person name="Sirota M."/>
            <person name="Sisneros N.B."/>
            <person name="Smith C.D."/>
            <person name="Smith T.F."/>
            <person name="Spieth J."/>
            <person name="Stage D.E."/>
            <person name="Stark A."/>
            <person name="Stephan W."/>
            <person name="Strausberg R.L."/>
            <person name="Strempel S."/>
            <person name="Sturgill D."/>
            <person name="Sutton G."/>
            <person name="Sutton G.G."/>
            <person name="Tao W."/>
            <person name="Teichmann S."/>
            <person name="Tobari Y.N."/>
            <person name="Tomimura Y."/>
            <person name="Tsolas J.M."/>
            <person name="Valente V.L."/>
            <person name="Venter E."/>
            <person name="Venter J.C."/>
            <person name="Vicario S."/>
            <person name="Vieira F.G."/>
            <person name="Vilella A.J."/>
            <person name="Villasante A."/>
            <person name="Walenz B."/>
            <person name="Wang J."/>
            <person name="Wasserman M."/>
            <person name="Watts T."/>
            <person name="Wilson D."/>
            <person name="Wilson R.K."/>
            <person name="Wing R.A."/>
            <person name="Wolfner M.F."/>
            <person name="Wong A."/>
            <person name="Wong G.K."/>
            <person name="Wu C.I."/>
            <person name="Wu G."/>
            <person name="Yamamoto D."/>
            <person name="Yang H.P."/>
            <person name="Yang S.P."/>
            <person name="Yorke J.A."/>
            <person name="Yoshida K."/>
            <person name="Zdobnov E."/>
            <person name="Zhang P."/>
            <person name="Zhang Y."/>
            <person name="Zimin A.V."/>
            <person name="Baldwin J."/>
            <person name="Abdouelleil A."/>
            <person name="Abdulkadir J."/>
            <person name="Abebe A."/>
            <person name="Abera B."/>
            <person name="Abreu J."/>
            <person name="Acer S.C."/>
            <person name="Aftuck L."/>
            <person name="Alexander A."/>
            <person name="An P."/>
            <person name="Anderson E."/>
            <person name="Anderson S."/>
            <person name="Arachi H."/>
            <person name="Azer M."/>
            <person name="Bachantsang P."/>
            <person name="Barry A."/>
            <person name="Bayul T."/>
            <person name="Berlin A."/>
            <person name="Bessette D."/>
            <person name="Bloom T."/>
            <person name="Blye J."/>
            <person name="Boguslavskiy L."/>
            <person name="Bonnet C."/>
            <person name="Boukhgalter B."/>
            <person name="Bourzgui I."/>
            <person name="Brown A."/>
            <person name="Cahill P."/>
            <person name="Channer S."/>
            <person name="Cheshatsang Y."/>
            <person name="Chuda L."/>
            <person name="Citroen M."/>
            <person name="Collymore A."/>
            <person name="Cooke P."/>
            <person name="Costello M."/>
            <person name="D'Aco K."/>
            <person name="Daza R."/>
            <person name="De Haan G."/>
            <person name="DeGray S."/>
            <person name="DeMaso C."/>
            <person name="Dhargay N."/>
            <person name="Dooley K."/>
            <person name="Dooley E."/>
            <person name="Doricent M."/>
            <person name="Dorje P."/>
            <person name="Dorjee K."/>
            <person name="Dupes A."/>
            <person name="Elong R."/>
            <person name="Falk J."/>
            <person name="Farina A."/>
            <person name="Faro S."/>
            <person name="Ferguson D."/>
            <person name="Fisher S."/>
            <person name="Foley C.D."/>
            <person name="Franke A."/>
            <person name="Friedrich D."/>
            <person name="Gadbois L."/>
            <person name="Gearin G."/>
            <person name="Gearin C.R."/>
            <person name="Giannoukos G."/>
            <person name="Goode T."/>
            <person name="Graham J."/>
            <person name="Grandbois E."/>
            <person name="Grewal S."/>
            <person name="Gyaltsen K."/>
            <person name="Hafez N."/>
            <person name="Hagos B."/>
            <person name="Hall J."/>
            <person name="Henson C."/>
            <person name="Hollinger A."/>
            <person name="Honan T."/>
            <person name="Huard M.D."/>
            <person name="Hughes L."/>
            <person name="Hurhula B."/>
            <person name="Husby M.E."/>
            <person name="Kamat A."/>
            <person name="Kanga B."/>
            <person name="Kashin S."/>
            <person name="Khazanovich D."/>
            <person name="Kisner P."/>
            <person name="Lance K."/>
            <person name="Lara M."/>
            <person name="Lee W."/>
            <person name="Lennon N."/>
            <person name="Letendre F."/>
            <person name="LeVine R."/>
            <person name="Lipovsky A."/>
            <person name="Liu X."/>
            <person name="Liu J."/>
            <person name="Liu S."/>
            <person name="Lokyitsang T."/>
            <person name="Lokyitsang Y."/>
            <person name="Lubonja R."/>
            <person name="Lui A."/>
            <person name="MacDonald P."/>
            <person name="Magnisalis V."/>
            <person name="Maru K."/>
            <person name="Matthews C."/>
            <person name="McCusker W."/>
            <person name="McDonough S."/>
            <person name="Mehta T."/>
            <person name="Meldrim J."/>
            <person name="Meneus L."/>
            <person name="Mihai O."/>
            <person name="Mihalev A."/>
            <person name="Mihova T."/>
            <person name="Mittelman R."/>
            <person name="Mlenga V."/>
            <person name="Montmayeur A."/>
            <person name="Mulrain L."/>
            <person name="Navidi A."/>
            <person name="Naylor J."/>
            <person name="Negash T."/>
            <person name="Nguyen T."/>
            <person name="Nguyen N."/>
            <person name="Nicol R."/>
            <person name="Norbu C."/>
            <person name="Norbu N."/>
            <person name="Novod N."/>
            <person name="O'Neill B."/>
            <person name="Osman S."/>
            <person name="Markiewicz E."/>
            <person name="Oyono O.L."/>
            <person name="Patti C."/>
            <person name="Phunkhang P."/>
            <person name="Pierre F."/>
            <person name="Priest M."/>
            <person name="Raghuraman S."/>
            <person name="Rege F."/>
            <person name="Reyes R."/>
            <person name="Rise C."/>
            <person name="Rogov P."/>
            <person name="Ross K."/>
            <person name="Ryan E."/>
            <person name="Settipalli S."/>
            <person name="Shea T."/>
            <person name="Sherpa N."/>
            <person name="Shi L."/>
            <person name="Shih D."/>
            <person name="Sparrow T."/>
            <person name="Spaulding J."/>
            <person name="Stalker J."/>
            <person name="Stange-Thomann N."/>
            <person name="Stavropoulos S."/>
            <person name="Stone C."/>
            <person name="Strader C."/>
            <person name="Tesfaye S."/>
            <person name="Thomson T."/>
            <person name="Thoulutsang Y."/>
            <person name="Thoulutsang D."/>
            <person name="Topham K."/>
            <person name="Topping I."/>
            <person name="Tsamla T."/>
            <person name="Vassiliev H."/>
            <person name="Vo A."/>
            <person name="Wangchuk T."/>
            <person name="Wangdi T."/>
            <person name="Weiand M."/>
            <person name="Wilkinson J."/>
            <person name="Wilson A."/>
            <person name="Yadav S."/>
            <person name="Young G."/>
            <person name="Yu Q."/>
            <person name="Zembek L."/>
            <person name="Zhong D."/>
            <person name="Zimmer A."/>
            <person name="Zwirko Z."/>
            <person name="Jaffe D.B."/>
            <person name="Alvarez P."/>
            <person name="Brockman W."/>
            <person name="Butler J."/>
            <person name="Chin C."/>
            <person name="Gnerre S."/>
            <person name="Grabherr M."/>
            <person name="Kleber M."/>
            <person name="Mauceli E."/>
            <person name="MacCallum I."/>
        </authorList>
    </citation>
    <scope>NUCLEOTIDE SEQUENCE [LARGE SCALE GENOMIC DNA]</scope>
    <source>
        <strain evidence="5">Tucson 15010-1051.87</strain>
    </source>
</reference>
<evidence type="ECO:0000259" key="3">
    <source>
        <dbReference type="PROSITE" id="PS51083"/>
    </source>
</evidence>